<organism evidence="3 4">
    <name type="scientific">Rhodobacter calidifons</name>
    <dbReference type="NCBI Taxonomy" id="2715277"/>
    <lineage>
        <taxon>Bacteria</taxon>
        <taxon>Pseudomonadati</taxon>
        <taxon>Pseudomonadota</taxon>
        <taxon>Alphaproteobacteria</taxon>
        <taxon>Rhodobacterales</taxon>
        <taxon>Rhodobacter group</taxon>
        <taxon>Rhodobacter</taxon>
    </lineage>
</organism>
<evidence type="ECO:0000313" key="4">
    <source>
        <dbReference type="Proteomes" id="UP001515660"/>
    </source>
</evidence>
<dbReference type="InterPro" id="IPR036822">
    <property type="entry name" value="CutC-like_dom_sf"/>
</dbReference>
<protein>
    <recommendedName>
        <fullName evidence="2">PF03932 family protein CutC</fullName>
    </recommendedName>
</protein>
<comment type="caution">
    <text evidence="3">The sequence shown here is derived from an EMBL/GenBank/DDBJ whole genome shotgun (WGS) entry which is preliminary data.</text>
</comment>
<dbReference type="RefSeq" id="WP_166402467.1">
    <property type="nucleotide sequence ID" value="NZ_JAANHS010000004.1"/>
</dbReference>
<dbReference type="Proteomes" id="UP001515660">
    <property type="component" value="Unassembled WGS sequence"/>
</dbReference>
<dbReference type="HAMAP" id="MF_00795">
    <property type="entry name" value="CutC"/>
    <property type="match status" value="1"/>
</dbReference>
<evidence type="ECO:0000256" key="2">
    <source>
        <dbReference type="HAMAP-Rule" id="MF_00795"/>
    </source>
</evidence>
<evidence type="ECO:0000256" key="1">
    <source>
        <dbReference type="ARBA" id="ARBA00007768"/>
    </source>
</evidence>
<accession>A0ABX0G5P3</accession>
<evidence type="ECO:0000313" key="3">
    <source>
        <dbReference type="EMBL" id="NHB76416.1"/>
    </source>
</evidence>
<dbReference type="Pfam" id="PF03932">
    <property type="entry name" value="CutC"/>
    <property type="match status" value="1"/>
</dbReference>
<dbReference type="PANTHER" id="PTHR12598:SF0">
    <property type="entry name" value="COPPER HOMEOSTASIS PROTEIN CUTC HOMOLOG"/>
    <property type="match status" value="1"/>
</dbReference>
<gene>
    <name evidence="2" type="primary">cutC</name>
    <name evidence="3" type="ORF">G8O29_06630</name>
</gene>
<dbReference type="PANTHER" id="PTHR12598">
    <property type="entry name" value="COPPER HOMEOSTASIS PROTEIN CUTC"/>
    <property type="match status" value="1"/>
</dbReference>
<keyword evidence="2" id="KW-0963">Cytoplasm</keyword>
<proteinExistence type="inferred from homology"/>
<dbReference type="EMBL" id="JAANHS010000004">
    <property type="protein sequence ID" value="NHB76416.1"/>
    <property type="molecule type" value="Genomic_DNA"/>
</dbReference>
<comment type="caution">
    <text evidence="2">Once thought to be involved in copper homeostasis, experiments in E.coli have shown this is not the case.</text>
</comment>
<name>A0ABX0G5P3_9RHOB</name>
<comment type="similarity">
    <text evidence="1 2">Belongs to the CutC family.</text>
</comment>
<dbReference type="InterPro" id="IPR005627">
    <property type="entry name" value="CutC-like"/>
</dbReference>
<sequence>MGVRLEVCVDTAEGLAEAVAGGADRIELCSALALGGLTPSAGLMALAAGCGVPVVAMIRPRAGDFVWSEAEVGMMQAEIAAVRAAGLAGVVLGASRPDGRLDVPVLARLVAAAKGMELELTLHRCIDLAADMERAVDAAVALGFHRILTSGGETTVEAGAARIAALVRHAAGRISIMPGSGVNPGNAAMLKGLGIAEIHASCSVATPVSGRTVEMGFAPALWRQTRADQVRALKAALE</sequence>
<dbReference type="SUPFAM" id="SSF110395">
    <property type="entry name" value="CutC-like"/>
    <property type="match status" value="1"/>
</dbReference>
<comment type="subcellular location">
    <subcellularLocation>
        <location evidence="2">Cytoplasm</location>
    </subcellularLocation>
</comment>
<reference evidence="3 4" key="1">
    <citation type="journal article" date="2022" name="Microorganisms">
        <title>Genome Sequence and Characterization of a Xanthorhodopsin-Containing, Aerobic Anoxygenic Phototrophic Rhodobacter Species, Isolated from Mesophilic Conditions at Yellowstone National Park.</title>
        <authorList>
            <person name="Kyndt J.A."/>
            <person name="Robertson S."/>
            <person name="Shoffstall I.B."/>
            <person name="Ramaley R.F."/>
            <person name="Meyer T.E."/>
        </authorList>
    </citation>
    <scope>NUCLEOTIDE SEQUENCE [LARGE SCALE GENOMIC DNA]</scope>
    <source>
        <strain evidence="3 4">M37P</strain>
    </source>
</reference>
<keyword evidence="4" id="KW-1185">Reference proteome</keyword>
<dbReference type="Gene3D" id="3.20.20.380">
    <property type="entry name" value="Copper homeostasis (CutC) domain"/>
    <property type="match status" value="1"/>
</dbReference>